<evidence type="ECO:0000313" key="6">
    <source>
        <dbReference type="EMBL" id="EYC52925.1"/>
    </source>
</evidence>
<comment type="catalytic activity">
    <reaction evidence="2">
        <text>2 GTP = 3',3'-c-di-GMP + 2 diphosphate</text>
        <dbReference type="Rhea" id="RHEA:24898"/>
        <dbReference type="ChEBI" id="CHEBI:33019"/>
        <dbReference type="ChEBI" id="CHEBI:37565"/>
        <dbReference type="ChEBI" id="CHEBI:58805"/>
        <dbReference type="EC" id="2.7.7.65"/>
    </reaction>
</comment>
<dbReference type="PANTHER" id="PTHR45138:SF9">
    <property type="entry name" value="DIGUANYLATE CYCLASE DGCM-RELATED"/>
    <property type="match status" value="1"/>
</dbReference>
<name>A0A016XM01_9BURK</name>
<dbReference type="InterPro" id="IPR050469">
    <property type="entry name" value="Diguanylate_Cyclase"/>
</dbReference>
<dbReference type="InterPro" id="IPR000160">
    <property type="entry name" value="GGDEF_dom"/>
</dbReference>
<dbReference type="SUPFAM" id="SSF55073">
    <property type="entry name" value="Nucleotide cyclase"/>
    <property type="match status" value="1"/>
</dbReference>
<protein>
    <recommendedName>
        <fullName evidence="1">diguanylate cyclase</fullName>
        <ecNumber evidence="1">2.7.7.65</ecNumber>
    </recommendedName>
</protein>
<feature type="coiled-coil region" evidence="3">
    <location>
        <begin position="33"/>
        <end position="67"/>
    </location>
</feature>
<dbReference type="SMART" id="SM00065">
    <property type="entry name" value="GAF"/>
    <property type="match status" value="1"/>
</dbReference>
<evidence type="ECO:0000313" key="7">
    <source>
        <dbReference type="Proteomes" id="UP000023268"/>
    </source>
</evidence>
<evidence type="ECO:0000256" key="2">
    <source>
        <dbReference type="ARBA" id="ARBA00034247"/>
    </source>
</evidence>
<dbReference type="EC" id="2.7.7.65" evidence="1"/>
<evidence type="ECO:0000256" key="4">
    <source>
        <dbReference type="SAM" id="MobiDB-lite"/>
    </source>
</evidence>
<evidence type="ECO:0000256" key="3">
    <source>
        <dbReference type="SAM" id="Coils"/>
    </source>
</evidence>
<dbReference type="Gene3D" id="3.30.450.40">
    <property type="match status" value="1"/>
</dbReference>
<dbReference type="InterPro" id="IPR043128">
    <property type="entry name" value="Rev_trsase/Diguanyl_cyclase"/>
</dbReference>
<reference evidence="6 7" key="1">
    <citation type="submission" date="2014-02" db="EMBL/GenBank/DDBJ databases">
        <title>Draft Genome of Hylemonella gracilis isolated from the Niagara River.</title>
        <authorList>
            <person name="Pawlowski D.R."/>
            <person name="Koudelka G.B."/>
        </authorList>
    </citation>
    <scope>NUCLEOTIDE SEQUENCE [LARGE SCALE GENOMIC DNA]</scope>
    <source>
        <strain evidence="6 7">Niagara R</strain>
    </source>
</reference>
<dbReference type="EMBL" id="JEMG01000001">
    <property type="protein sequence ID" value="EYC52925.1"/>
    <property type="molecule type" value="Genomic_DNA"/>
</dbReference>
<dbReference type="Pfam" id="PF00990">
    <property type="entry name" value="GGDEF"/>
    <property type="match status" value="1"/>
</dbReference>
<dbReference type="InterPro" id="IPR029787">
    <property type="entry name" value="Nucleotide_cyclase"/>
</dbReference>
<evidence type="ECO:0000256" key="1">
    <source>
        <dbReference type="ARBA" id="ARBA00012528"/>
    </source>
</evidence>
<dbReference type="SUPFAM" id="SSF55781">
    <property type="entry name" value="GAF domain-like"/>
    <property type="match status" value="1"/>
</dbReference>
<dbReference type="GO" id="GO:1902201">
    <property type="term" value="P:negative regulation of bacterial-type flagellum-dependent cell motility"/>
    <property type="evidence" value="ECO:0007669"/>
    <property type="project" value="TreeGrafter"/>
</dbReference>
<comment type="caution">
    <text evidence="6">The sequence shown here is derived from an EMBL/GenBank/DDBJ whole genome shotgun (WGS) entry which is preliminary data.</text>
</comment>
<evidence type="ECO:0000259" key="5">
    <source>
        <dbReference type="PROSITE" id="PS50887"/>
    </source>
</evidence>
<dbReference type="STRING" id="1458275.AZ34_13240"/>
<dbReference type="AlphaFoldDB" id="A0A016XM01"/>
<dbReference type="eggNOG" id="COG3706">
    <property type="taxonomic scope" value="Bacteria"/>
</dbReference>
<dbReference type="CDD" id="cd01949">
    <property type="entry name" value="GGDEF"/>
    <property type="match status" value="1"/>
</dbReference>
<dbReference type="FunFam" id="3.30.70.270:FF:000001">
    <property type="entry name" value="Diguanylate cyclase domain protein"/>
    <property type="match status" value="1"/>
</dbReference>
<feature type="domain" description="GGDEF" evidence="5">
    <location>
        <begin position="309"/>
        <end position="460"/>
    </location>
</feature>
<dbReference type="PANTHER" id="PTHR45138">
    <property type="entry name" value="REGULATORY COMPONENTS OF SENSORY TRANSDUCTION SYSTEM"/>
    <property type="match status" value="1"/>
</dbReference>
<dbReference type="Gene3D" id="3.30.70.270">
    <property type="match status" value="1"/>
</dbReference>
<gene>
    <name evidence="6" type="ORF">AZ34_13240</name>
</gene>
<dbReference type="InterPro" id="IPR029016">
    <property type="entry name" value="GAF-like_dom_sf"/>
</dbReference>
<sequence length="460" mass="49238">MVSLYHLGMKELGTGGEPGEGAGKVAGASGSPLDLLRGENMRLREQLDSAQEQLSGLRTQFDRLLSEARLNQAKLRRFDQIERQLIAAPSLTALVQALLVDFGALFELDAVTLALVDPEYEAARVLSEGWSEATQAALDEDEAGADADPTTDTRSTAPAQGSEPATHTTTRTDWFARLLLLGSGQLLKQIYARGWRPLLGSPEPAQAALFQGVAVRGLGSTALLPLLHRGECIGSLNLGSRDAARFSAGNSTDFLERLAALAAICLDNALVAERLKLVGLTDALTGVHNRRYFESRCLEEVKAAQRSGQPLVCLLLDVDHFKRINDNHGHPAGDAVLRQVGQIIRGQLRGNDVVARYGGEEFVLLLPDTPLDGGVETADRIRLAIAAAPMQVQTDDAQPLHITVSLGVAQLQTEARDLSSQGAAPARSSAVDSMKLLVRDADQALYAAKQAGRNRVQAAR</sequence>
<dbReference type="Proteomes" id="UP000023268">
    <property type="component" value="Unassembled WGS sequence"/>
</dbReference>
<dbReference type="SMART" id="SM00267">
    <property type="entry name" value="GGDEF"/>
    <property type="match status" value="1"/>
</dbReference>
<organism evidence="6 7">
    <name type="scientific">Hylemonella gracilis str. Niagara R</name>
    <dbReference type="NCBI Taxonomy" id="1458275"/>
    <lineage>
        <taxon>Bacteria</taxon>
        <taxon>Pseudomonadati</taxon>
        <taxon>Pseudomonadota</taxon>
        <taxon>Betaproteobacteria</taxon>
        <taxon>Burkholderiales</taxon>
        <taxon>Comamonadaceae</taxon>
        <taxon>Hylemonella</taxon>
    </lineage>
</organism>
<dbReference type="InterPro" id="IPR003018">
    <property type="entry name" value="GAF"/>
</dbReference>
<proteinExistence type="predicted"/>
<dbReference type="NCBIfam" id="TIGR00254">
    <property type="entry name" value="GGDEF"/>
    <property type="match status" value="1"/>
</dbReference>
<dbReference type="GO" id="GO:0052621">
    <property type="term" value="F:diguanylate cyclase activity"/>
    <property type="evidence" value="ECO:0007669"/>
    <property type="project" value="UniProtKB-EC"/>
</dbReference>
<feature type="region of interest" description="Disordered" evidence="4">
    <location>
        <begin position="141"/>
        <end position="168"/>
    </location>
</feature>
<dbReference type="GO" id="GO:0005886">
    <property type="term" value="C:plasma membrane"/>
    <property type="evidence" value="ECO:0007669"/>
    <property type="project" value="TreeGrafter"/>
</dbReference>
<dbReference type="GO" id="GO:0043709">
    <property type="term" value="P:cell adhesion involved in single-species biofilm formation"/>
    <property type="evidence" value="ECO:0007669"/>
    <property type="project" value="TreeGrafter"/>
</dbReference>
<dbReference type="PROSITE" id="PS50887">
    <property type="entry name" value="GGDEF"/>
    <property type="match status" value="1"/>
</dbReference>
<feature type="compositionally biased region" description="Polar residues" evidence="4">
    <location>
        <begin position="154"/>
        <end position="168"/>
    </location>
</feature>
<accession>A0A016XM01</accession>
<keyword evidence="3" id="KW-0175">Coiled coil</keyword>